<dbReference type="AlphaFoldDB" id="A0A7D5DX48"/>
<dbReference type="EMBL" id="CP055306">
    <property type="protein sequence ID" value="QLB40807.1"/>
    <property type="molecule type" value="Genomic_DNA"/>
</dbReference>
<feature type="region of interest" description="Disordered" evidence="1">
    <location>
        <begin position="425"/>
        <end position="458"/>
    </location>
</feature>
<reference evidence="3 4" key="1">
    <citation type="submission" date="2020-06" db="EMBL/GenBank/DDBJ databases">
        <title>Mannheimia pernigra sp. nov. isolated from bovine respiratory tract.</title>
        <authorList>
            <person name="Kuhnert P."/>
            <person name="Akarsu-Egger H."/>
        </authorList>
    </citation>
    <scope>NUCLEOTIDE SEQUENCE [LARGE SCALE GENOMIC DNA]</scope>
    <source>
        <strain evidence="3 4">BNO311</strain>
    </source>
</reference>
<organism evidence="3 4">
    <name type="scientific">Mannheimia pernigra</name>
    <dbReference type="NCBI Taxonomy" id="111844"/>
    <lineage>
        <taxon>Bacteria</taxon>
        <taxon>Pseudomonadati</taxon>
        <taxon>Pseudomonadota</taxon>
        <taxon>Gammaproteobacteria</taxon>
        <taxon>Pasteurellales</taxon>
        <taxon>Pasteurellaceae</taxon>
        <taxon>Mannheimia</taxon>
    </lineage>
</organism>
<dbReference type="Pfam" id="PF06381">
    <property type="entry name" value="Phage_portal_3"/>
    <property type="match status" value="1"/>
</dbReference>
<feature type="domain" description="Anti-CBASS protein Acb1-like N-terminal" evidence="2">
    <location>
        <begin position="43"/>
        <end position="404"/>
    </location>
</feature>
<keyword evidence="4" id="KW-1185">Reference proteome</keyword>
<evidence type="ECO:0000259" key="2">
    <source>
        <dbReference type="Pfam" id="PF06381"/>
    </source>
</evidence>
<accession>A0A7D5DX48</accession>
<dbReference type="Proteomes" id="UP000509660">
    <property type="component" value="Chromosome"/>
</dbReference>
<protein>
    <submittedName>
        <fullName evidence="3">DUF1073 domain-containing protein</fullName>
    </submittedName>
</protein>
<dbReference type="RefSeq" id="WP_176810056.1">
    <property type="nucleotide sequence ID" value="NZ_CP055306.1"/>
</dbReference>
<evidence type="ECO:0000313" key="4">
    <source>
        <dbReference type="Proteomes" id="UP000509660"/>
    </source>
</evidence>
<sequence length="458" mass="50982">MSLEQDRLNFLVEALGLGNTKRKKLWSEFGYPQKLSFSHFQKAYKRNSVAFAAIERLLNQCWIDVPMIVDGGKKDEVEKTSEWEALVERFLKPHWSAIKEADKRNLVGNYSALLIQVKDGLQWDQPILQNSLDKLGEFGLVRFIPVWQSQLTVLDYQEDITADNYGEPLMYQFSESAFGKKGRERNVKVHATRVILLNEGGDFNSPDSGVPLLEPGYNKLLDLEKTSGGSAEGFLKNASRQLGIKLSKEVDFRQLEEGARALGFTSFSEALNDKIKKINTGTDSALVTQEGDASVLSVAPADPMSTWEISANEFAASVQIPFTILFGQQTGRLASDEDKADWANRCNARRNGFLSEMIKQVLDRLWFIGILPSPKNGEITISWSDLLAPSEKDKIANAQALASVATTSQSAFGTSVISPNEIREALGFEPLPNNPVPPIIEQDDENQDENQTTKDSDK</sequence>
<proteinExistence type="predicted"/>
<dbReference type="InterPro" id="IPR024459">
    <property type="entry name" value="Acb1-like_N"/>
</dbReference>
<name>A0A7D5DX48_9PAST</name>
<evidence type="ECO:0000256" key="1">
    <source>
        <dbReference type="SAM" id="MobiDB-lite"/>
    </source>
</evidence>
<evidence type="ECO:0000313" key="3">
    <source>
        <dbReference type="EMBL" id="QLB40807.1"/>
    </source>
</evidence>
<gene>
    <name evidence="3" type="ORF">HV559_07945</name>
</gene>